<gene>
    <name evidence="2" type="ORF">KIPB_005270</name>
</gene>
<dbReference type="Proteomes" id="UP000265618">
    <property type="component" value="Unassembled WGS sequence"/>
</dbReference>
<keyword evidence="3" id="KW-1185">Reference proteome</keyword>
<sequence>MLPPGTVGPKDMVSLYSAYCSGGTSVSVSDGTQLDSGSGSIDMSHKIYTHDPVNCAYVEFEVAKRSTTNYAGFTCDYSWAQGRTRTYTDESGTITNLGCSPSQDDKYIMFPQSLGDMTSVQLVCTGTTDKGDHVNMNSGVCSEGPSGTTVSQSKFLDKFSGSIDISYEIDTTAPENCAYIEWKVGASTPGDSAFTCQYSWTGDSPSDTYTYTDESGTISNQDYFPNQHELLILYPETGDTMLDITCSGTAGPGDTVSLYQGTCEGEGSTTSVSDSCLVVSQSGFVDISYEHVLNHYMNCAYVQWDTDSAGTDGAGFSCDYDWSVGTGPHTYTYTAASGEFSNQGYFNNQVDSYVMIPLVVEKADQTLNTVAVTCTGTTGQHDLVELCTGVCTEEPGSTVISDPRVIVSGSGDIDLVQSQTLADTENCAYVAWLTDSQGTDYPGFTCEYSWSYVATPHTYLYTDTSGVISNERYLSNQQDVYIVHPDSVVGSATLTFEGSLDTDTDILSVYVAHCDADSGVGPTSSHLMHTLPGDLSSLSYELSLDIDGAATSLNCWYLQFDTEDSECTGSGFSCDYTSASPTETDATVFLESPSGTVDCPDYYNGQHTKWVVAVDDMAHAHVECAGVTAVGDTVSLYTAHCDGESVGAGTLVTVNIGTVNISQDMVFSDHTGDNCFYLALDANTDYISARGFSCSYSSETYDRASFYVTDSDGFTCDYSSTEYVPVPATIYLTDPTGTIVNANYYSNQHTEWVVVVPAMAHAHIHCSGDNADGTTVGVYNAVCDGASVSNDQLVIAYTSSFNVSLDLEFHVGGYNCWSVHYDTPAKHVVSSATHTFSCEYTVDVVETHSVVYDSPSATTTLSAYNTPFQAAHVTIDPLDVAGVSVQCATTLTGPLSGVTISSAMCDLTDSTLHPWDQMIVAQWSGDKSETIDIVYTRSLPDGAYECVEVVWTLQDATGAETCSLSYRVDAVPFQWGLLIVVGAVAITPVIGILVFCWMRHNGGYVKLSSQDPLDGDGTMGTALISDDLGENVDGYQTSIGLPEPEVAQDSESEREAVASSEEAFRSFSSSATESAHQVLASLATMDTSDTGVTTTLQQLVIYAPAAKGLARVGGLLSEFLVQHDPSLLCYTNVAPLLSKFTPLHDEYTQ</sequence>
<organism evidence="2 3">
    <name type="scientific">Kipferlia bialata</name>
    <dbReference type="NCBI Taxonomy" id="797122"/>
    <lineage>
        <taxon>Eukaryota</taxon>
        <taxon>Metamonada</taxon>
        <taxon>Carpediemonas-like organisms</taxon>
        <taxon>Kipferlia</taxon>
    </lineage>
</organism>
<keyword evidence="1" id="KW-1133">Transmembrane helix</keyword>
<comment type="caution">
    <text evidence="2">The sequence shown here is derived from an EMBL/GenBank/DDBJ whole genome shotgun (WGS) entry which is preliminary data.</text>
</comment>
<reference evidence="2 3" key="1">
    <citation type="journal article" date="2018" name="PLoS ONE">
        <title>The draft genome of Kipferlia bialata reveals reductive genome evolution in fornicate parasites.</title>
        <authorList>
            <person name="Tanifuji G."/>
            <person name="Takabayashi S."/>
            <person name="Kume K."/>
            <person name="Takagi M."/>
            <person name="Nakayama T."/>
            <person name="Kamikawa R."/>
            <person name="Inagaki Y."/>
            <person name="Hashimoto T."/>
        </authorList>
    </citation>
    <scope>NUCLEOTIDE SEQUENCE [LARGE SCALE GENOMIC DNA]</scope>
    <source>
        <strain evidence="2">NY0173</strain>
    </source>
</reference>
<keyword evidence="1" id="KW-0472">Membrane</keyword>
<feature type="transmembrane region" description="Helical" evidence="1">
    <location>
        <begin position="975"/>
        <end position="998"/>
    </location>
</feature>
<evidence type="ECO:0000313" key="3">
    <source>
        <dbReference type="Proteomes" id="UP000265618"/>
    </source>
</evidence>
<protein>
    <submittedName>
        <fullName evidence="2">Uncharacterized protein</fullName>
    </submittedName>
</protein>
<dbReference type="EMBL" id="BDIP01001214">
    <property type="protein sequence ID" value="GIQ83874.1"/>
    <property type="molecule type" value="Genomic_DNA"/>
</dbReference>
<accession>A0A9K3CV39</accession>
<keyword evidence="1" id="KW-0812">Transmembrane</keyword>
<evidence type="ECO:0000256" key="1">
    <source>
        <dbReference type="SAM" id="Phobius"/>
    </source>
</evidence>
<name>A0A9K3CV39_9EUKA</name>
<evidence type="ECO:0000313" key="2">
    <source>
        <dbReference type="EMBL" id="GIQ83874.1"/>
    </source>
</evidence>
<dbReference type="AlphaFoldDB" id="A0A9K3CV39"/>
<proteinExistence type="predicted"/>
<feature type="non-terminal residue" evidence="2">
    <location>
        <position position="1"/>
    </location>
</feature>